<organism evidence="1 2">
    <name type="scientific">Anaerobutyricum hallii</name>
    <dbReference type="NCBI Taxonomy" id="39488"/>
    <lineage>
        <taxon>Bacteria</taxon>
        <taxon>Bacillati</taxon>
        <taxon>Bacillota</taxon>
        <taxon>Clostridia</taxon>
        <taxon>Lachnospirales</taxon>
        <taxon>Lachnospiraceae</taxon>
        <taxon>Anaerobutyricum</taxon>
    </lineage>
</organism>
<sequence>MNSVLQTKKECFFCKTTRNLHRHHVLYGSSNRKQAEKYGFTVYLCLNHHTNGGEAIHRNPNGPLDRYLKELAQKYWEENNGTREEFIKTFGRNYL</sequence>
<dbReference type="AlphaFoldDB" id="A0A285PXW7"/>
<proteinExistence type="predicted"/>
<dbReference type="EMBL" id="LT907978">
    <property type="protein sequence ID" value="SOB72825.1"/>
    <property type="molecule type" value="Genomic_DNA"/>
</dbReference>
<evidence type="ECO:0000313" key="1">
    <source>
        <dbReference type="EMBL" id="SOB72825.1"/>
    </source>
</evidence>
<dbReference type="KEGG" id="ehl:EHLA_2194"/>
<protein>
    <recommendedName>
        <fullName evidence="3">Recombinase</fullName>
    </recommendedName>
</protein>
<accession>A0A285PXW7</accession>
<evidence type="ECO:0008006" key="3">
    <source>
        <dbReference type="Google" id="ProtNLM"/>
    </source>
</evidence>
<dbReference type="Proteomes" id="UP000217549">
    <property type="component" value="Chromosome I"/>
</dbReference>
<gene>
    <name evidence="1" type="ORF">EHLA_2194</name>
</gene>
<name>A0A285PXW7_9FIRM</name>
<keyword evidence="2" id="KW-1185">Reference proteome</keyword>
<reference evidence="2" key="1">
    <citation type="submission" date="2017-09" db="EMBL/GenBank/DDBJ databases">
        <authorList>
            <person name="Shetty A S."/>
        </authorList>
    </citation>
    <scope>NUCLEOTIDE SEQUENCE [LARGE SCALE GENOMIC DNA]</scope>
</reference>
<evidence type="ECO:0000313" key="2">
    <source>
        <dbReference type="Proteomes" id="UP000217549"/>
    </source>
</evidence>